<keyword evidence="1" id="KW-0472">Membrane</keyword>
<evidence type="ECO:0000313" key="3">
    <source>
        <dbReference type="Proteomes" id="UP000661112"/>
    </source>
</evidence>
<gene>
    <name evidence="2" type="ORF">H6G83_20020</name>
</gene>
<sequence length="130" mass="14944">MRQVPLFPVLRTLGLVFWLSLPLIGLSFWLGSSFIGEQILSRGYDHKKYLQADSQMAWQMKKKIMAIEVETLPHKGISFVSVKTNHSTLKTMIFEFAIVEPRKLEAKLAQELGLSPERVKALIRYQPDNQ</sequence>
<accession>A0ABR8D7F2</accession>
<dbReference type="Proteomes" id="UP000661112">
    <property type="component" value="Unassembled WGS sequence"/>
</dbReference>
<dbReference type="EMBL" id="JACJSG010000028">
    <property type="protein sequence ID" value="MBD2502861.1"/>
    <property type="molecule type" value="Genomic_DNA"/>
</dbReference>
<organism evidence="2 3">
    <name type="scientific">Anabaena azotica FACHB-119</name>
    <dbReference type="NCBI Taxonomy" id="947527"/>
    <lineage>
        <taxon>Bacteria</taxon>
        <taxon>Bacillati</taxon>
        <taxon>Cyanobacteriota</taxon>
        <taxon>Cyanophyceae</taxon>
        <taxon>Nostocales</taxon>
        <taxon>Nostocaceae</taxon>
        <taxon>Anabaena</taxon>
        <taxon>Anabaena azotica</taxon>
    </lineage>
</organism>
<reference evidence="2 3" key="1">
    <citation type="journal article" date="2020" name="ISME J.">
        <title>Comparative genomics reveals insights into cyanobacterial evolution and habitat adaptation.</title>
        <authorList>
            <person name="Chen M.Y."/>
            <person name="Teng W.K."/>
            <person name="Zhao L."/>
            <person name="Hu C.X."/>
            <person name="Zhou Y.K."/>
            <person name="Han B.P."/>
            <person name="Song L.R."/>
            <person name="Shu W.S."/>
        </authorList>
    </citation>
    <scope>NUCLEOTIDE SEQUENCE [LARGE SCALE GENOMIC DNA]</scope>
    <source>
        <strain evidence="2 3">FACHB-119</strain>
    </source>
</reference>
<evidence type="ECO:0000256" key="1">
    <source>
        <dbReference type="SAM" id="Phobius"/>
    </source>
</evidence>
<evidence type="ECO:0000313" key="2">
    <source>
        <dbReference type="EMBL" id="MBD2502861.1"/>
    </source>
</evidence>
<keyword evidence="1" id="KW-1133">Transmembrane helix</keyword>
<keyword evidence="3" id="KW-1185">Reference proteome</keyword>
<proteinExistence type="predicted"/>
<protein>
    <submittedName>
        <fullName evidence="2">Uncharacterized protein</fullName>
    </submittedName>
</protein>
<keyword evidence="1" id="KW-0812">Transmembrane</keyword>
<name>A0ABR8D7F2_9NOST</name>
<feature type="transmembrane region" description="Helical" evidence="1">
    <location>
        <begin position="12"/>
        <end position="31"/>
    </location>
</feature>
<comment type="caution">
    <text evidence="2">The sequence shown here is derived from an EMBL/GenBank/DDBJ whole genome shotgun (WGS) entry which is preliminary data.</text>
</comment>